<organism evidence="2 3">
    <name type="scientific">Propionispira arboris</name>
    <dbReference type="NCBI Taxonomy" id="84035"/>
    <lineage>
        <taxon>Bacteria</taxon>
        <taxon>Bacillati</taxon>
        <taxon>Bacillota</taxon>
        <taxon>Negativicutes</taxon>
        <taxon>Selenomonadales</taxon>
        <taxon>Selenomonadaceae</taxon>
        <taxon>Propionispira</taxon>
    </lineage>
</organism>
<dbReference type="Proteomes" id="UP000199662">
    <property type="component" value="Unassembled WGS sequence"/>
</dbReference>
<feature type="compositionally biased region" description="Basic and acidic residues" evidence="1">
    <location>
        <begin position="36"/>
        <end position="111"/>
    </location>
</feature>
<name>A0A1H7BI44_9FIRM</name>
<dbReference type="STRING" id="84035.SAMN05660742_115116"/>
<evidence type="ECO:0000256" key="1">
    <source>
        <dbReference type="SAM" id="MobiDB-lite"/>
    </source>
</evidence>
<feature type="region of interest" description="Disordered" evidence="1">
    <location>
        <begin position="33"/>
        <end position="118"/>
    </location>
</feature>
<evidence type="ECO:0000313" key="2">
    <source>
        <dbReference type="EMBL" id="SEJ74222.1"/>
    </source>
</evidence>
<evidence type="ECO:0000313" key="3">
    <source>
        <dbReference type="Proteomes" id="UP000199662"/>
    </source>
</evidence>
<keyword evidence="3" id="KW-1185">Reference proteome</keyword>
<reference evidence="2 3" key="1">
    <citation type="submission" date="2016-10" db="EMBL/GenBank/DDBJ databases">
        <authorList>
            <person name="de Groot N.N."/>
        </authorList>
    </citation>
    <scope>NUCLEOTIDE SEQUENCE [LARGE SCALE GENOMIC DNA]</scope>
    <source>
        <strain evidence="2 3">DSM 2179</strain>
    </source>
</reference>
<proteinExistence type="predicted"/>
<dbReference type="EMBL" id="FNZK01000015">
    <property type="protein sequence ID" value="SEJ74222.1"/>
    <property type="molecule type" value="Genomic_DNA"/>
</dbReference>
<dbReference type="AlphaFoldDB" id="A0A1H7BI44"/>
<gene>
    <name evidence="2" type="ORF">SAMN05660742_115116</name>
</gene>
<sequence length="118" mass="14842">MRNITKKIMIFSMIGIIQTGFGASIIEASAFQNDRPMNRDHQEARFDHRDHDRDEFRQREYDRKVREENDRYEQEIQRHRFETRQDWRERRSHEKHRHEQILKRLAREKDQQGPFHRR</sequence>
<accession>A0A1H7BI44</accession>
<protein>
    <submittedName>
        <fullName evidence="2">Uncharacterized protein</fullName>
    </submittedName>
</protein>